<evidence type="ECO:0000313" key="3">
    <source>
        <dbReference type="Proteomes" id="UP000183915"/>
    </source>
</evidence>
<feature type="compositionally biased region" description="Low complexity" evidence="1">
    <location>
        <begin position="48"/>
        <end position="58"/>
    </location>
</feature>
<organism evidence="2 3">
    <name type="scientific">Pseudomonas kilonensis</name>
    <dbReference type="NCBI Taxonomy" id="132476"/>
    <lineage>
        <taxon>Bacteria</taxon>
        <taxon>Pseudomonadati</taxon>
        <taxon>Pseudomonadota</taxon>
        <taxon>Gammaproteobacteria</taxon>
        <taxon>Pseudomonadales</taxon>
        <taxon>Pseudomonadaceae</taxon>
        <taxon>Pseudomonas</taxon>
    </lineage>
</organism>
<evidence type="ECO:0000256" key="1">
    <source>
        <dbReference type="SAM" id="MobiDB-lite"/>
    </source>
</evidence>
<evidence type="ECO:0000313" key="2">
    <source>
        <dbReference type="EMBL" id="SEE44977.1"/>
    </source>
</evidence>
<feature type="region of interest" description="Disordered" evidence="1">
    <location>
        <begin position="16"/>
        <end position="60"/>
    </location>
</feature>
<proteinExistence type="predicted"/>
<dbReference type="RefSeq" id="WP_139213091.1">
    <property type="nucleotide sequence ID" value="NZ_FNTT01000002.1"/>
</dbReference>
<accession>A0ABY0Z997</accession>
<reference evidence="2 3" key="1">
    <citation type="submission" date="2016-10" db="EMBL/GenBank/DDBJ databases">
        <authorList>
            <person name="Varghese N."/>
            <person name="Submissions S."/>
        </authorList>
    </citation>
    <scope>NUCLEOTIDE SEQUENCE [LARGE SCALE GENOMIC DNA]</scope>
    <source>
        <strain evidence="2 3">BS3780</strain>
    </source>
</reference>
<dbReference type="Proteomes" id="UP000183915">
    <property type="component" value="Unassembled WGS sequence"/>
</dbReference>
<protein>
    <submittedName>
        <fullName evidence="2">Uncharacterized protein</fullName>
    </submittedName>
</protein>
<comment type="caution">
    <text evidence="2">The sequence shown here is derived from an EMBL/GenBank/DDBJ whole genome shotgun (WGS) entry which is preliminary data.</text>
</comment>
<keyword evidence="3" id="KW-1185">Reference proteome</keyword>
<gene>
    <name evidence="2" type="ORF">SAMN04490188_3898</name>
</gene>
<dbReference type="EMBL" id="FNTT01000002">
    <property type="protein sequence ID" value="SEE44977.1"/>
    <property type="molecule type" value="Genomic_DNA"/>
</dbReference>
<name>A0ABY0Z997_9PSED</name>
<sequence length="90" mass="9912">MHSADSFYRGLERALARRAKQPQSNIQHIQHAKKINSHATESNVGAAPVTPTSSTSSVEEFNEDKYKATIITKMKALITKHKGITANHGQ</sequence>